<sequence>MILLTGRVRAIVQYPCGDIREILLPNIVSGYTHEELHKYLDTVETTLDIVIIDWEIIDDE</sequence>
<evidence type="ECO:0000313" key="1">
    <source>
        <dbReference type="EMBL" id="ATW69951.1"/>
    </source>
</evidence>
<organism evidence="1 2">
    <name type="scientific">Proteus phage PM135</name>
    <dbReference type="NCBI Taxonomy" id="2048008"/>
    <lineage>
        <taxon>Viruses</taxon>
        <taxon>Duplodnaviria</taxon>
        <taxon>Heunggongvirae</taxon>
        <taxon>Uroviricota</taxon>
        <taxon>Caudoviricetes</taxon>
        <taxon>Demerecviridae</taxon>
        <taxon>Novosibvirus</taxon>
        <taxon>Novosibvirus PM135</taxon>
    </lineage>
</organism>
<dbReference type="RefSeq" id="YP_009620635.1">
    <property type="nucleotide sequence ID" value="NC_042090.1"/>
</dbReference>
<keyword evidence="2" id="KW-1185">Reference proteome</keyword>
<proteinExistence type="predicted"/>
<protein>
    <submittedName>
        <fullName evidence="1">Uncharacterized protein</fullName>
    </submittedName>
</protein>
<dbReference type="KEGG" id="vg:40097288"/>
<name>A0A2H4PRM6_9CAUD</name>
<reference evidence="2" key="1">
    <citation type="submission" date="2017-10" db="EMBL/GenBank/DDBJ databases">
        <title>Isolation and characterization of a group of new proteus bacteriophages.</title>
        <authorList>
            <person name="Kozlova Y.N."/>
            <person name="Morozova V.V."/>
            <person name="Babkin I.V."/>
            <person name="Tikunova N.V."/>
            <person name="Bokovaya O.V."/>
            <person name="Shedko E.D."/>
        </authorList>
    </citation>
    <scope>NUCLEOTIDE SEQUENCE [LARGE SCALE GENOMIC DNA]</scope>
</reference>
<evidence type="ECO:0000313" key="2">
    <source>
        <dbReference type="Proteomes" id="UP000241842"/>
    </source>
</evidence>
<dbReference type="Proteomes" id="UP000241842">
    <property type="component" value="Segment"/>
</dbReference>
<dbReference type="EMBL" id="MG030347">
    <property type="protein sequence ID" value="ATW69951.1"/>
    <property type="molecule type" value="Genomic_DNA"/>
</dbReference>
<dbReference type="GeneID" id="40097288"/>
<accession>A0A2H4PRM6</accession>